<dbReference type="Gene3D" id="3.30.70.3250">
    <property type="entry name" value="Ribonuclease P, Pop5 subunit"/>
    <property type="match status" value="1"/>
</dbReference>
<name>A0A397J564_9GLOM</name>
<evidence type="ECO:0000256" key="2">
    <source>
        <dbReference type="ARBA" id="ARBA00010800"/>
    </source>
</evidence>
<dbReference type="PIRSF" id="PIRSF023803">
    <property type="entry name" value="Ribonuclease_P_prd"/>
    <property type="match status" value="1"/>
</dbReference>
<evidence type="ECO:0000313" key="6">
    <source>
        <dbReference type="EMBL" id="RHZ80364.1"/>
    </source>
</evidence>
<evidence type="ECO:0000256" key="4">
    <source>
        <dbReference type="ARBA" id="ARBA00023242"/>
    </source>
</evidence>
<dbReference type="GO" id="GO:0005730">
    <property type="term" value="C:nucleolus"/>
    <property type="evidence" value="ECO:0007669"/>
    <property type="project" value="TreeGrafter"/>
</dbReference>
<protein>
    <recommendedName>
        <fullName evidence="5">Ribonuclease P/MRP protein subunit POP5</fullName>
        <ecNumber evidence="5">3.1.26.5</ecNumber>
    </recommendedName>
</protein>
<comment type="function">
    <text evidence="5">Component of ribonuclease P, a protein complex that generates mature tRNA molecules by cleaving their 5'-ends.</text>
</comment>
<organism evidence="6 7">
    <name type="scientific">Diversispora epigaea</name>
    <dbReference type="NCBI Taxonomy" id="1348612"/>
    <lineage>
        <taxon>Eukaryota</taxon>
        <taxon>Fungi</taxon>
        <taxon>Fungi incertae sedis</taxon>
        <taxon>Mucoromycota</taxon>
        <taxon>Glomeromycotina</taxon>
        <taxon>Glomeromycetes</taxon>
        <taxon>Diversisporales</taxon>
        <taxon>Diversisporaceae</taxon>
        <taxon>Diversispora</taxon>
    </lineage>
</organism>
<dbReference type="PANTHER" id="PTHR15441:SF2">
    <property type="entry name" value="RIBONUCLEASE P_MRP PROTEIN SUBUNIT POP5"/>
    <property type="match status" value="1"/>
</dbReference>
<dbReference type="EMBL" id="PQFF01000128">
    <property type="protein sequence ID" value="RHZ80364.1"/>
    <property type="molecule type" value="Genomic_DNA"/>
</dbReference>
<dbReference type="OrthoDB" id="2371643at2759"/>
<dbReference type="GO" id="GO:0001682">
    <property type="term" value="P:tRNA 5'-leader removal"/>
    <property type="evidence" value="ECO:0007669"/>
    <property type="project" value="InterPro"/>
</dbReference>
<gene>
    <name evidence="6" type="ORF">Glove_137g30</name>
</gene>
<dbReference type="SUPFAM" id="SSF160350">
    <property type="entry name" value="Rnp2-like"/>
    <property type="match status" value="1"/>
</dbReference>
<dbReference type="InterPro" id="IPR038085">
    <property type="entry name" value="Rnp2-like_sf"/>
</dbReference>
<dbReference type="GO" id="GO:0004526">
    <property type="term" value="F:ribonuclease P activity"/>
    <property type="evidence" value="ECO:0007669"/>
    <property type="project" value="UniProtKB-EC"/>
</dbReference>
<dbReference type="GO" id="GO:0033204">
    <property type="term" value="F:ribonuclease P RNA binding"/>
    <property type="evidence" value="ECO:0007669"/>
    <property type="project" value="InterPro"/>
</dbReference>
<sequence length="156" mass="18034">MVRLKNRWLLFEIIYEDTIQNKKYEELTSRDINSAIKDSVQQNFGDYGSGCIAASLSVKYFSPYTNIGIIRVSREHYNLVWSALTFITQVQSRFCLFRVLHLGGTIKQCQKAAIEYNQDQLLHLKKQIEFHGGKVDKSIDIIKIEESNNEIKAIEA</sequence>
<accession>A0A397J564</accession>
<evidence type="ECO:0000256" key="5">
    <source>
        <dbReference type="PIRNR" id="PIRNR023803"/>
    </source>
</evidence>
<keyword evidence="3 5" id="KW-0819">tRNA processing</keyword>
<comment type="subcellular location">
    <subcellularLocation>
        <location evidence="1">Nucleus</location>
    </subcellularLocation>
</comment>
<dbReference type="Proteomes" id="UP000266861">
    <property type="component" value="Unassembled WGS sequence"/>
</dbReference>
<dbReference type="GO" id="GO:0030681">
    <property type="term" value="C:multimeric ribonuclease P complex"/>
    <property type="evidence" value="ECO:0007669"/>
    <property type="project" value="TreeGrafter"/>
</dbReference>
<dbReference type="STRING" id="1348612.A0A397J564"/>
<comment type="caution">
    <text evidence="6">The sequence shown here is derived from an EMBL/GenBank/DDBJ whole genome shotgun (WGS) entry which is preliminary data.</text>
</comment>
<evidence type="ECO:0000313" key="7">
    <source>
        <dbReference type="Proteomes" id="UP000266861"/>
    </source>
</evidence>
<reference evidence="6 7" key="1">
    <citation type="submission" date="2018-08" db="EMBL/GenBank/DDBJ databases">
        <title>Genome and evolution of the arbuscular mycorrhizal fungus Diversispora epigaea (formerly Glomus versiforme) and its bacterial endosymbionts.</title>
        <authorList>
            <person name="Sun X."/>
            <person name="Fei Z."/>
            <person name="Harrison M."/>
        </authorList>
    </citation>
    <scope>NUCLEOTIDE SEQUENCE [LARGE SCALE GENOMIC DNA]</scope>
    <source>
        <strain evidence="6 7">IT104</strain>
    </source>
</reference>
<dbReference type="InterPro" id="IPR016819">
    <property type="entry name" value="RNase_P/MRP_POP5"/>
</dbReference>
<comment type="catalytic activity">
    <reaction evidence="5">
        <text>Endonucleolytic cleavage of RNA, removing 5'-extranucleotides from tRNA precursor.</text>
        <dbReference type="EC" id="3.1.26.5"/>
    </reaction>
</comment>
<dbReference type="AlphaFoldDB" id="A0A397J564"/>
<dbReference type="Pfam" id="PF01900">
    <property type="entry name" value="RNase_P_Rpp14"/>
    <property type="match status" value="1"/>
</dbReference>
<keyword evidence="4" id="KW-0539">Nucleus</keyword>
<dbReference type="PANTHER" id="PTHR15441">
    <property type="entry name" value="RIBONUCLEASE P PROTEIN SUBUNIT P14"/>
    <property type="match status" value="1"/>
</dbReference>
<dbReference type="EC" id="3.1.26.5" evidence="5"/>
<comment type="similarity">
    <text evidence="2 5">Belongs to the eukaryotic/archaeal RNase P protein component 2 family.</text>
</comment>
<evidence type="ECO:0000256" key="3">
    <source>
        <dbReference type="ARBA" id="ARBA00022694"/>
    </source>
</evidence>
<dbReference type="InterPro" id="IPR002759">
    <property type="entry name" value="Pop5/Rpp14/Rnp2-like"/>
</dbReference>
<evidence type="ECO:0000256" key="1">
    <source>
        <dbReference type="ARBA" id="ARBA00004123"/>
    </source>
</evidence>
<keyword evidence="7" id="KW-1185">Reference proteome</keyword>
<dbReference type="GO" id="GO:0000172">
    <property type="term" value="C:ribonuclease MRP complex"/>
    <property type="evidence" value="ECO:0007669"/>
    <property type="project" value="TreeGrafter"/>
</dbReference>
<proteinExistence type="inferred from homology"/>